<evidence type="ECO:0000256" key="4">
    <source>
        <dbReference type="PROSITE-ProRule" id="PRU10141"/>
    </source>
</evidence>
<protein>
    <submittedName>
        <fullName evidence="7">Protein serine/threonine kinase</fullName>
    </submittedName>
</protein>
<dbReference type="PROSITE" id="PS50011">
    <property type="entry name" value="PROTEIN_KINASE_DOM"/>
    <property type="match status" value="1"/>
</dbReference>
<keyword evidence="1" id="KW-0723">Serine/threonine-protein kinase</keyword>
<keyword evidence="7" id="KW-0808">Transferase</keyword>
<dbReference type="InterPro" id="IPR011009">
    <property type="entry name" value="Kinase-like_dom_sf"/>
</dbReference>
<dbReference type="PROSITE" id="PS00107">
    <property type="entry name" value="PROTEIN_KINASE_ATP"/>
    <property type="match status" value="1"/>
</dbReference>
<feature type="region of interest" description="Disordered" evidence="5">
    <location>
        <begin position="146"/>
        <end position="165"/>
    </location>
</feature>
<dbReference type="InterPro" id="IPR008271">
    <property type="entry name" value="Ser/Thr_kinase_AS"/>
</dbReference>
<keyword evidence="3 4" id="KW-0067">ATP-binding</keyword>
<name>A0ABR1G059_AURAN</name>
<evidence type="ECO:0000256" key="5">
    <source>
        <dbReference type="SAM" id="MobiDB-lite"/>
    </source>
</evidence>
<feature type="compositionally biased region" description="Low complexity" evidence="5">
    <location>
        <begin position="69"/>
        <end position="87"/>
    </location>
</feature>
<dbReference type="PANTHER" id="PTHR47989">
    <property type="entry name" value="OS01G0750732 PROTEIN"/>
    <property type="match status" value="1"/>
</dbReference>
<dbReference type="InterPro" id="IPR001245">
    <property type="entry name" value="Ser-Thr/Tyr_kinase_cat_dom"/>
</dbReference>
<evidence type="ECO:0000256" key="2">
    <source>
        <dbReference type="ARBA" id="ARBA00022741"/>
    </source>
</evidence>
<dbReference type="SUPFAM" id="SSF56112">
    <property type="entry name" value="Protein kinase-like (PK-like)"/>
    <property type="match status" value="1"/>
</dbReference>
<feature type="compositionally biased region" description="Polar residues" evidence="5">
    <location>
        <begin position="1"/>
        <end position="13"/>
    </location>
</feature>
<evidence type="ECO:0000256" key="3">
    <source>
        <dbReference type="ARBA" id="ARBA00022840"/>
    </source>
</evidence>
<dbReference type="PANTHER" id="PTHR47989:SF4">
    <property type="entry name" value="PROTEIN KINASE DOMAIN-CONTAINING PROTEIN"/>
    <property type="match status" value="1"/>
</dbReference>
<feature type="region of interest" description="Disordered" evidence="5">
    <location>
        <begin position="1"/>
        <end position="90"/>
    </location>
</feature>
<sequence length="515" mass="53098">MGAAGSTQRRASQAGTAAPAGAPAPAGAAPPPEYATVRVIVPPGMAPGQTAASPSPAARSARSSRRAPSRGPRSTRASARRCPAPRARNPEMEELLTTQLSAVSAVRETLGAPASDLSDDAIIAALNAQHYDAAVAALLDRGWPRPTAPQAAEAKEAPPPGDFPAALNASAQRHVADSGAGNEPDFATRANSHLEQMDAAALAAATDGFSDARLLGRGGFGAVYRGRLAGLDVAVKRLDAASMQGAAEFANEVRFLARATHRNLILLLGYETEGPCLVYELARGGSVEERLACANDTYAPLTWSLRLGVAIDVARGLNFLHAWPEGAIVHGDVKTANVLLTEPPVVAKLCDFGLGRLMSDRASQMTTMNLKGSWGYICPEYARTGKVGPGSDVYSLGVVLLELMTGAAAFEPARSPPDLASYARSKGFDGAALLDARVRGDCGGSVADVFGRVVEQCLAEHRADRMATETLLASLFSIRDTARGGHSAAIAGPPGGSGGGGGHSFLARLNEAKSV</sequence>
<keyword evidence="2 4" id="KW-0547">Nucleotide-binding</keyword>
<accession>A0ABR1G059</accession>
<dbReference type="Gene3D" id="3.30.200.20">
    <property type="entry name" value="Phosphorylase Kinase, domain 1"/>
    <property type="match status" value="1"/>
</dbReference>
<dbReference type="SMART" id="SM00220">
    <property type="entry name" value="S_TKc"/>
    <property type="match status" value="1"/>
</dbReference>
<dbReference type="Gene3D" id="1.10.510.10">
    <property type="entry name" value="Transferase(Phosphotransferase) domain 1"/>
    <property type="match status" value="1"/>
</dbReference>
<organism evidence="7 8">
    <name type="scientific">Aureococcus anophagefferens</name>
    <name type="common">Harmful bloom alga</name>
    <dbReference type="NCBI Taxonomy" id="44056"/>
    <lineage>
        <taxon>Eukaryota</taxon>
        <taxon>Sar</taxon>
        <taxon>Stramenopiles</taxon>
        <taxon>Ochrophyta</taxon>
        <taxon>Pelagophyceae</taxon>
        <taxon>Pelagomonadales</taxon>
        <taxon>Pelagomonadaceae</taxon>
        <taxon>Aureococcus</taxon>
    </lineage>
</organism>
<dbReference type="Pfam" id="PF07714">
    <property type="entry name" value="PK_Tyr_Ser-Thr"/>
    <property type="match status" value="1"/>
</dbReference>
<dbReference type="InterPro" id="IPR000719">
    <property type="entry name" value="Prot_kinase_dom"/>
</dbReference>
<feature type="binding site" evidence="4">
    <location>
        <position position="236"/>
    </location>
    <ligand>
        <name>ATP</name>
        <dbReference type="ChEBI" id="CHEBI:30616"/>
    </ligand>
</feature>
<dbReference type="GO" id="GO:0016301">
    <property type="term" value="F:kinase activity"/>
    <property type="evidence" value="ECO:0007669"/>
    <property type="project" value="UniProtKB-KW"/>
</dbReference>
<evidence type="ECO:0000256" key="1">
    <source>
        <dbReference type="ARBA" id="ARBA00022527"/>
    </source>
</evidence>
<feature type="domain" description="Protein kinase" evidence="6">
    <location>
        <begin position="209"/>
        <end position="477"/>
    </location>
</feature>
<feature type="compositionally biased region" description="Low complexity" evidence="5">
    <location>
        <begin position="14"/>
        <end position="27"/>
    </location>
</feature>
<comment type="caution">
    <text evidence="7">The sequence shown here is derived from an EMBL/GenBank/DDBJ whole genome shotgun (WGS) entry which is preliminary data.</text>
</comment>
<dbReference type="InterPro" id="IPR017441">
    <property type="entry name" value="Protein_kinase_ATP_BS"/>
</dbReference>
<dbReference type="Proteomes" id="UP001363151">
    <property type="component" value="Unassembled WGS sequence"/>
</dbReference>
<dbReference type="PROSITE" id="PS00108">
    <property type="entry name" value="PROTEIN_KINASE_ST"/>
    <property type="match status" value="1"/>
</dbReference>
<keyword evidence="7" id="KW-0418">Kinase</keyword>
<dbReference type="EMBL" id="JBBJCI010000152">
    <property type="protein sequence ID" value="KAK7241809.1"/>
    <property type="molecule type" value="Genomic_DNA"/>
</dbReference>
<proteinExistence type="predicted"/>
<reference evidence="7 8" key="1">
    <citation type="submission" date="2024-03" db="EMBL/GenBank/DDBJ databases">
        <title>Aureococcus anophagefferens CCMP1851 and Kratosvirus quantuckense: Draft genome of a second virus-susceptible host strain in the model system.</title>
        <authorList>
            <person name="Chase E."/>
            <person name="Truchon A.R."/>
            <person name="Schepens W."/>
            <person name="Wilhelm S.W."/>
        </authorList>
    </citation>
    <scope>NUCLEOTIDE SEQUENCE [LARGE SCALE GENOMIC DNA]</scope>
    <source>
        <strain evidence="7 8">CCMP1851</strain>
    </source>
</reference>
<feature type="compositionally biased region" description="Low complexity" evidence="5">
    <location>
        <begin position="51"/>
        <end position="61"/>
    </location>
</feature>
<evidence type="ECO:0000259" key="6">
    <source>
        <dbReference type="PROSITE" id="PS50011"/>
    </source>
</evidence>
<evidence type="ECO:0000313" key="8">
    <source>
        <dbReference type="Proteomes" id="UP001363151"/>
    </source>
</evidence>
<evidence type="ECO:0000313" key="7">
    <source>
        <dbReference type="EMBL" id="KAK7241809.1"/>
    </source>
</evidence>
<keyword evidence="8" id="KW-1185">Reference proteome</keyword>
<gene>
    <name evidence="7" type="ORF">SO694_00019124</name>
</gene>